<evidence type="ECO:0000313" key="3">
    <source>
        <dbReference type="Proteomes" id="UP000604381"/>
    </source>
</evidence>
<dbReference type="AlphaFoldDB" id="A0A930UFF8"/>
<keyword evidence="3" id="KW-1185">Reference proteome</keyword>
<dbReference type="PANTHER" id="PTHR44749">
    <property type="entry name" value="SUPPRESSOR OF RPS4-RLD 1"/>
    <property type="match status" value="1"/>
</dbReference>
<keyword evidence="1" id="KW-0472">Membrane</keyword>
<accession>A0A930UFF8</accession>
<evidence type="ECO:0000256" key="1">
    <source>
        <dbReference type="SAM" id="Phobius"/>
    </source>
</evidence>
<name>A0A930UFF8_9GAMM</name>
<dbReference type="PANTHER" id="PTHR44749:SF1">
    <property type="entry name" value="TETRATRICOPEPTIDE-LIKE HELICAL DOMAIN-CONTAINING PROTEIN"/>
    <property type="match status" value="1"/>
</dbReference>
<comment type="caution">
    <text evidence="2">The sequence shown here is derived from an EMBL/GenBank/DDBJ whole genome shotgun (WGS) entry which is preliminary data.</text>
</comment>
<protein>
    <recommendedName>
        <fullName evidence="4">Tetratricopeptide repeat protein</fullName>
    </recommendedName>
</protein>
<evidence type="ECO:0008006" key="4">
    <source>
        <dbReference type="Google" id="ProtNLM"/>
    </source>
</evidence>
<dbReference type="EMBL" id="JADHEI010000033">
    <property type="protein sequence ID" value="MBF2735432.1"/>
    <property type="molecule type" value="Genomic_DNA"/>
</dbReference>
<dbReference type="GO" id="GO:0045892">
    <property type="term" value="P:negative regulation of DNA-templated transcription"/>
    <property type="evidence" value="ECO:0007669"/>
    <property type="project" value="InterPro"/>
</dbReference>
<feature type="transmembrane region" description="Helical" evidence="1">
    <location>
        <begin position="12"/>
        <end position="30"/>
    </location>
</feature>
<dbReference type="InterPro" id="IPR011990">
    <property type="entry name" value="TPR-like_helical_dom_sf"/>
</dbReference>
<dbReference type="SUPFAM" id="SSF48452">
    <property type="entry name" value="TPR-like"/>
    <property type="match status" value="1"/>
</dbReference>
<sequence length="229" mass="25788">MNWERFRRAETAYWAAGVFFLLLLAASIYSDIRLPSATPQPEEMPEELTAIEEGYRSSGDHVEAGRLAREYIEREPKVAAAYRLLAEISYIQGDIIVAAENMEIAAALDPENDDFAFFKSDIYRQIGWFDQGIDVMTVLLDRDPNNVDALLQRADMYLSSGRPQQGLNDLSYALVVSEDKKAEILFRRAHFFASVGQFEDAAVDLEEIPATGDQQWIEAAENLKAQIGL</sequence>
<gene>
    <name evidence="2" type="ORF">ISN26_05070</name>
</gene>
<keyword evidence="1" id="KW-1133">Transmembrane helix</keyword>
<dbReference type="Proteomes" id="UP000604381">
    <property type="component" value="Unassembled WGS sequence"/>
</dbReference>
<proteinExistence type="predicted"/>
<evidence type="ECO:0000313" key="2">
    <source>
        <dbReference type="EMBL" id="MBF2735432.1"/>
    </source>
</evidence>
<dbReference type="InterPro" id="IPR044650">
    <property type="entry name" value="SRFR1-like"/>
</dbReference>
<dbReference type="Gene3D" id="1.25.40.10">
    <property type="entry name" value="Tetratricopeptide repeat domain"/>
    <property type="match status" value="1"/>
</dbReference>
<keyword evidence="1" id="KW-0812">Transmembrane</keyword>
<organism evidence="2 3">
    <name type="scientific">Candidatus Amphirhobacter heronislandensis</name>
    <dbReference type="NCBI Taxonomy" id="1732024"/>
    <lineage>
        <taxon>Bacteria</taxon>
        <taxon>Pseudomonadati</taxon>
        <taxon>Pseudomonadota</taxon>
        <taxon>Gammaproteobacteria</taxon>
        <taxon>Candidatus Tethybacterales</taxon>
        <taxon>Candidatus Tethybacteraceae</taxon>
        <taxon>Candidatus Amphirhobacter</taxon>
    </lineage>
</organism>
<reference evidence="2" key="1">
    <citation type="submission" date="2020-10" db="EMBL/GenBank/DDBJ databases">
        <title>An improved Amphimedon queenslandica hologenome assembly reveals how three proteobacterial symbionts can extend the metabolic phenotypic of their marine sponge host.</title>
        <authorList>
            <person name="Degnan B."/>
            <person name="Degnan S."/>
            <person name="Xiang X."/>
        </authorList>
    </citation>
    <scope>NUCLEOTIDE SEQUENCE</scope>
    <source>
        <strain evidence="2">AqS2</strain>
    </source>
</reference>